<gene>
    <name evidence="1" type="ORF">RZ57_03810</name>
</gene>
<sequence length="59" mass="6953">MTNKIESSKLPLTYALSFASHLISTETFLELSLRDERVKALFDYAELIQEEYEKRIKNQ</sequence>
<dbReference type="Proteomes" id="UP000060132">
    <property type="component" value="Chromosome"/>
</dbReference>
<proteinExistence type="predicted"/>
<name>A0AAC8ZAI2_HAEDC</name>
<dbReference type="EMBL" id="CP011219">
    <property type="protein sequence ID" value="AKO32308.1"/>
    <property type="molecule type" value="Genomic_DNA"/>
</dbReference>
<accession>A0AAC8ZAI2</accession>
<dbReference type="RefSeq" id="WP_041603449.1">
    <property type="nucleotide sequence ID" value="NZ_CP011218.1"/>
</dbReference>
<reference evidence="1 2" key="1">
    <citation type="journal article" date="2015" name="PLoS Negl. Trop. Dis.">
        <title>Haemophilus ducreyi Cutaneous Ulcer Strains Are Nearly Identical to Class I Genital Ulcer Strains.</title>
        <authorList>
            <person name="Gangaiah D."/>
            <person name="Webb K.M."/>
            <person name="Humphreys T.L."/>
            <person name="Fortney K.R."/>
            <person name="Toh E."/>
            <person name="Tai A."/>
            <person name="Katz S.S."/>
            <person name="Pillay A."/>
            <person name="Chen C.Y."/>
            <person name="Roberts S.A."/>
            <person name="Munson R.S.Jr."/>
            <person name="Spinola S.M."/>
        </authorList>
    </citation>
    <scope>NUCLEOTIDE SEQUENCE [LARGE SCALE GENOMIC DNA]</scope>
    <source>
        <strain evidence="2">CLU2</strain>
    </source>
</reference>
<evidence type="ECO:0000313" key="2">
    <source>
        <dbReference type="Proteomes" id="UP000060132"/>
    </source>
</evidence>
<protein>
    <submittedName>
        <fullName evidence="1">Uncharacterized protein</fullName>
    </submittedName>
</protein>
<organism evidence="1 2">
    <name type="scientific">Haemophilus ducreyi</name>
    <dbReference type="NCBI Taxonomy" id="730"/>
    <lineage>
        <taxon>Bacteria</taxon>
        <taxon>Pseudomonadati</taxon>
        <taxon>Pseudomonadota</taxon>
        <taxon>Gammaproteobacteria</taxon>
        <taxon>Pasteurellales</taxon>
        <taxon>Pasteurellaceae</taxon>
        <taxon>Haemophilus</taxon>
    </lineage>
</organism>
<dbReference type="AlphaFoldDB" id="A0AAC8ZAI2"/>
<evidence type="ECO:0000313" key="1">
    <source>
        <dbReference type="EMBL" id="AKO32308.1"/>
    </source>
</evidence>